<protein>
    <submittedName>
        <fullName evidence="1">Uncharacterized protein</fullName>
    </submittedName>
</protein>
<comment type="caution">
    <text evidence="1">The sequence shown here is derived from an EMBL/GenBank/DDBJ whole genome shotgun (WGS) entry which is preliminary data.</text>
</comment>
<evidence type="ECO:0000313" key="1">
    <source>
        <dbReference type="EMBL" id="HCQ40650.1"/>
    </source>
</evidence>
<sequence length="111" mass="12686">MLPAFFYPLFFIQRKMLISFSYQNWEEGREVYRKNLTRVKKNGKSPPGSSDNPLVFKGTASCRSELLSDHAYPKGAFILVGERAVYRITGQAEECSGTYRYSYPAKPIGFI</sequence>
<accession>A0A656PPB3</accession>
<organism evidence="1 2">
    <name type="scientific">candidate division WWE3 bacterium</name>
    <dbReference type="NCBI Taxonomy" id="2053526"/>
    <lineage>
        <taxon>Bacteria</taxon>
        <taxon>Katanobacteria</taxon>
    </lineage>
</organism>
<reference evidence="1 2" key="1">
    <citation type="journal article" date="2018" name="Nat. Biotechnol.">
        <title>A standardized bacterial taxonomy based on genome phylogeny substantially revises the tree of life.</title>
        <authorList>
            <person name="Parks D.H."/>
            <person name="Chuvochina M."/>
            <person name="Waite D.W."/>
            <person name="Rinke C."/>
            <person name="Skarshewski A."/>
            <person name="Chaumeil P.A."/>
            <person name="Hugenholtz P."/>
        </authorList>
    </citation>
    <scope>NUCLEOTIDE SEQUENCE [LARGE SCALE GENOMIC DNA]</scope>
    <source>
        <strain evidence="1">UBA12021</strain>
    </source>
</reference>
<gene>
    <name evidence="1" type="ORF">DIU24_02990</name>
</gene>
<name>A0A656PPB3_UNCKA</name>
<evidence type="ECO:0000313" key="2">
    <source>
        <dbReference type="Proteomes" id="UP000262056"/>
    </source>
</evidence>
<proteinExistence type="predicted"/>
<dbReference type="EMBL" id="DQFB01000004">
    <property type="protein sequence ID" value="HCQ40650.1"/>
    <property type="molecule type" value="Genomic_DNA"/>
</dbReference>
<dbReference type="Proteomes" id="UP000262056">
    <property type="component" value="Unassembled WGS sequence"/>
</dbReference>
<dbReference type="AlphaFoldDB" id="A0A656PPB3"/>